<accession>A0ABP8DSE8</accession>
<dbReference type="RefSeq" id="WP_345140652.1">
    <property type="nucleotide sequence ID" value="NZ_BAABAT010000055.1"/>
</dbReference>
<organism evidence="2 3">
    <name type="scientific">Dactylosporangium darangshiense</name>
    <dbReference type="NCBI Taxonomy" id="579108"/>
    <lineage>
        <taxon>Bacteria</taxon>
        <taxon>Bacillati</taxon>
        <taxon>Actinomycetota</taxon>
        <taxon>Actinomycetes</taxon>
        <taxon>Micromonosporales</taxon>
        <taxon>Micromonosporaceae</taxon>
        <taxon>Dactylosporangium</taxon>
    </lineage>
</organism>
<proteinExistence type="predicted"/>
<gene>
    <name evidence="2" type="ORF">GCM10022255_101240</name>
</gene>
<dbReference type="EMBL" id="BAABAT010000055">
    <property type="protein sequence ID" value="GAA4262767.1"/>
    <property type="molecule type" value="Genomic_DNA"/>
</dbReference>
<evidence type="ECO:0000313" key="3">
    <source>
        <dbReference type="Proteomes" id="UP001500620"/>
    </source>
</evidence>
<sequence>MTSTSAEPAVPATPGGGASRSGQPGPFPVVVVRAAAVTLPSYLRRQRGRQRGANELAAALTDRSRAACVPGHALDQGFWINLDDPHDYLLYLPDRQVVDDLIRQARVLAAAPPPGAVRIGRDRRGRPVVVVLHGPCWSLVVCRAHPDLAAWAFLDANQYSFRFHGVRELSVDWDEMIADVYRTLTGGTG</sequence>
<name>A0ABP8DSE8_9ACTN</name>
<evidence type="ECO:0000313" key="2">
    <source>
        <dbReference type="EMBL" id="GAA4262767.1"/>
    </source>
</evidence>
<protein>
    <submittedName>
        <fullName evidence="2">Uncharacterized protein</fullName>
    </submittedName>
</protein>
<comment type="caution">
    <text evidence="2">The sequence shown here is derived from an EMBL/GenBank/DDBJ whole genome shotgun (WGS) entry which is preliminary data.</text>
</comment>
<feature type="region of interest" description="Disordered" evidence="1">
    <location>
        <begin position="1"/>
        <end position="24"/>
    </location>
</feature>
<keyword evidence="3" id="KW-1185">Reference proteome</keyword>
<reference evidence="3" key="1">
    <citation type="journal article" date="2019" name="Int. J. Syst. Evol. Microbiol.">
        <title>The Global Catalogue of Microorganisms (GCM) 10K type strain sequencing project: providing services to taxonomists for standard genome sequencing and annotation.</title>
        <authorList>
            <consortium name="The Broad Institute Genomics Platform"/>
            <consortium name="The Broad Institute Genome Sequencing Center for Infectious Disease"/>
            <person name="Wu L."/>
            <person name="Ma J."/>
        </authorList>
    </citation>
    <scope>NUCLEOTIDE SEQUENCE [LARGE SCALE GENOMIC DNA]</scope>
    <source>
        <strain evidence="3">JCM 17441</strain>
    </source>
</reference>
<evidence type="ECO:0000256" key="1">
    <source>
        <dbReference type="SAM" id="MobiDB-lite"/>
    </source>
</evidence>
<dbReference type="Proteomes" id="UP001500620">
    <property type="component" value="Unassembled WGS sequence"/>
</dbReference>